<feature type="region of interest" description="Disordered" evidence="8">
    <location>
        <begin position="563"/>
        <end position="595"/>
    </location>
</feature>
<evidence type="ECO:0000256" key="2">
    <source>
        <dbReference type="ARBA" id="ARBA00008035"/>
    </source>
</evidence>
<dbReference type="InterPro" id="IPR019542">
    <property type="entry name" value="Enhancer_polycomb-like_N"/>
</dbReference>
<keyword evidence="4 7" id="KW-0804">Transcription</keyword>
<gene>
    <name evidence="10" type="ORF">VPNG_02335</name>
</gene>
<dbReference type="STRING" id="1230097.A0A423XH52"/>
<comment type="subcellular location">
    <subcellularLocation>
        <location evidence="1 7">Nucleus</location>
    </subcellularLocation>
</comment>
<evidence type="ECO:0000256" key="1">
    <source>
        <dbReference type="ARBA" id="ARBA00004123"/>
    </source>
</evidence>
<evidence type="ECO:0000259" key="9">
    <source>
        <dbReference type="Pfam" id="PF10513"/>
    </source>
</evidence>
<protein>
    <recommendedName>
        <fullName evidence="7">Enhancer of polycomb-like protein</fullName>
    </recommendedName>
</protein>
<feature type="region of interest" description="Disordered" evidence="8">
    <location>
        <begin position="491"/>
        <end position="520"/>
    </location>
</feature>
<dbReference type="OrthoDB" id="435275at2759"/>
<evidence type="ECO:0000256" key="5">
    <source>
        <dbReference type="ARBA" id="ARBA00023242"/>
    </source>
</evidence>
<feature type="region of interest" description="Disordered" evidence="8">
    <location>
        <begin position="537"/>
        <end position="556"/>
    </location>
</feature>
<evidence type="ECO:0000256" key="8">
    <source>
        <dbReference type="SAM" id="MobiDB-lite"/>
    </source>
</evidence>
<evidence type="ECO:0000256" key="4">
    <source>
        <dbReference type="ARBA" id="ARBA00023163"/>
    </source>
</evidence>
<feature type="region of interest" description="Disordered" evidence="8">
    <location>
        <begin position="316"/>
        <end position="346"/>
    </location>
</feature>
<dbReference type="EMBL" id="LKEB01000009">
    <property type="protein sequence ID" value="ROW15539.1"/>
    <property type="molecule type" value="Genomic_DNA"/>
</dbReference>
<evidence type="ECO:0000256" key="3">
    <source>
        <dbReference type="ARBA" id="ARBA00023015"/>
    </source>
</evidence>
<keyword evidence="11" id="KW-1185">Reference proteome</keyword>
<comment type="caution">
    <text evidence="10">The sequence shown here is derived from an EMBL/GenBank/DDBJ whole genome shotgun (WGS) entry which is preliminary data.</text>
</comment>
<dbReference type="GO" id="GO:0005634">
    <property type="term" value="C:nucleus"/>
    <property type="evidence" value="ECO:0007669"/>
    <property type="project" value="UniProtKB-SubCell"/>
</dbReference>
<dbReference type="GO" id="GO:0006357">
    <property type="term" value="P:regulation of transcription by RNA polymerase II"/>
    <property type="evidence" value="ECO:0007669"/>
    <property type="project" value="InterPro"/>
</dbReference>
<sequence length="595" mass="67592">MATRKVRVKKLNVKQPLSILREDEIDRTEYEHLTQELQVATGVEAGEENEYHLQVLLRTAGQKADNEIPVPPPQETTGSVSYDELYPRKYSETASYVRFSQTVEECIEHNAPSYDMTEEDDEFLKDYNARRPVNQRLSEDDFERIMDVFEESAALQTPFAAVDKTVLPYDNMVYGLNELPESAKLMTHAKDIYAHWKSRRLASGNGPLPPTLKFETHQDSDDMDPYVCFRRREVRQTRKTRARDVQSADKLKRLRRELEDGRQLILLSHERELQKRDLLRMDKHIFEKRAQVKEMKVRLGIKGDDNDLVNQKVSLSPRLPCADPANSIQEPPKKKPSDGPAAQRPTGAGAIRLQQPRPAGAAEMDLLQLEQKLARQTEDLRNDILTKIQNHHNWNRNHVDLTKGPLPPAPSPASQPGFRAAQAQYLLTPPASSASADSLEEPTPMDLDDGVPSAVFQFKGAPIDEEEPPPMVAYRRRVGRLNRLWVDRRPMKAAETPREKAQSDRWKYDQDDSDDEPHVYEVDPYDTRCIRFRASIPLSNQDPRRHQRPLAQAQLEAQAAAANAAVQAAAYGQTHPQGPPKAPPPPPVPVPKQES</sequence>
<dbReference type="PANTHER" id="PTHR14898">
    <property type="entry name" value="ENHANCER OF POLYCOMB"/>
    <property type="match status" value="1"/>
</dbReference>
<feature type="domain" description="Enhancer of polycomb-like N-terminal" evidence="9">
    <location>
        <begin position="7"/>
        <end position="151"/>
    </location>
</feature>
<dbReference type="InterPro" id="IPR024943">
    <property type="entry name" value="Enhancer_polycomb"/>
</dbReference>
<organism evidence="10 11">
    <name type="scientific">Cytospora leucostoma</name>
    <dbReference type="NCBI Taxonomy" id="1230097"/>
    <lineage>
        <taxon>Eukaryota</taxon>
        <taxon>Fungi</taxon>
        <taxon>Dikarya</taxon>
        <taxon>Ascomycota</taxon>
        <taxon>Pezizomycotina</taxon>
        <taxon>Sordariomycetes</taxon>
        <taxon>Sordariomycetidae</taxon>
        <taxon>Diaporthales</taxon>
        <taxon>Cytosporaceae</taxon>
        <taxon>Cytospora</taxon>
    </lineage>
</organism>
<comment type="similarity">
    <text evidence="2 7">Belongs to the enhancer of polycomb family.</text>
</comment>
<comment type="function">
    <text evidence="6">Component of the NuA4 histone acetyltransferase complex which is involved in transcriptional activation of selected genes principally by acetylation of nucleosomal histone H4 and H2A. The NuA4 complex is also involved in DNA repair. Involved in gene silencing by neighboring heterochromatin, blockage of the silencing spreading along the chromosome, and required for cell cycle progression through G2/M.</text>
</comment>
<dbReference type="Pfam" id="PF10513">
    <property type="entry name" value="EPL1"/>
    <property type="match status" value="1"/>
</dbReference>
<evidence type="ECO:0000313" key="10">
    <source>
        <dbReference type="EMBL" id="ROW15539.1"/>
    </source>
</evidence>
<keyword evidence="5 7" id="KW-0539">Nucleus</keyword>
<evidence type="ECO:0000313" key="11">
    <source>
        <dbReference type="Proteomes" id="UP000285146"/>
    </source>
</evidence>
<dbReference type="AlphaFoldDB" id="A0A423XH52"/>
<evidence type="ECO:0000256" key="7">
    <source>
        <dbReference type="RuleBase" id="RU361124"/>
    </source>
</evidence>
<evidence type="ECO:0000256" key="6">
    <source>
        <dbReference type="ARBA" id="ARBA00025513"/>
    </source>
</evidence>
<reference evidence="10 11" key="1">
    <citation type="submission" date="2015-09" db="EMBL/GenBank/DDBJ databases">
        <title>Host preference determinants of Valsa canker pathogens revealed by comparative genomics.</title>
        <authorList>
            <person name="Yin Z."/>
            <person name="Huang L."/>
        </authorList>
    </citation>
    <scope>NUCLEOTIDE SEQUENCE [LARGE SCALE GENOMIC DNA]</scope>
    <source>
        <strain evidence="10 11">SXYLt</strain>
    </source>
</reference>
<keyword evidence="3 7" id="KW-0805">Transcription regulation</keyword>
<feature type="compositionally biased region" description="Pro residues" evidence="8">
    <location>
        <begin position="577"/>
        <end position="595"/>
    </location>
</feature>
<dbReference type="InParanoid" id="A0A423XH52"/>
<proteinExistence type="inferred from homology"/>
<accession>A0A423XH52</accession>
<dbReference type="Proteomes" id="UP000285146">
    <property type="component" value="Unassembled WGS sequence"/>
</dbReference>
<name>A0A423XH52_9PEZI</name>
<dbReference type="GO" id="GO:0035267">
    <property type="term" value="C:NuA4 histone acetyltransferase complex"/>
    <property type="evidence" value="ECO:0007669"/>
    <property type="project" value="InterPro"/>
</dbReference>